<dbReference type="SUPFAM" id="SSF102712">
    <property type="entry name" value="JAB1/MPN domain"/>
    <property type="match status" value="1"/>
</dbReference>
<evidence type="ECO:0000256" key="2">
    <source>
        <dbReference type="ARBA" id="ARBA00022723"/>
    </source>
</evidence>
<dbReference type="OrthoDB" id="8558084at2"/>
<keyword evidence="5" id="KW-0482">Metalloprotease</keyword>
<name>A0A2I1DIN5_9PROT</name>
<dbReference type="InParanoid" id="A0A2I1DIN5"/>
<proteinExistence type="predicted"/>
<keyword evidence="4" id="KW-0862">Zinc</keyword>
<keyword evidence="2" id="KW-0479">Metal-binding</keyword>
<sequence>MNKDQFIQKLYPTLPVSVIAPMERLNTPGSRYWIANDGLWVETYRPWLYLLQPVSVANKGTTPFGVIPAPVLELPKLPRAVLTEFVERAIDACPNEIGCWIFLDTEGRHRLVWHDQVGTPDLLHYTRPTPNPGESLVWDIHSHGKEPAYFSSIDDADDFGDTKISMVIGSLNEAEYTLAARLTSREITITLNS</sequence>
<evidence type="ECO:0000259" key="6">
    <source>
        <dbReference type="Pfam" id="PF09436"/>
    </source>
</evidence>
<protein>
    <recommendedName>
        <fullName evidence="10">PRTRC system protein A</fullName>
    </recommendedName>
</protein>
<dbReference type="InterPro" id="IPR028090">
    <property type="entry name" value="JAB_dom_prok"/>
</dbReference>
<evidence type="ECO:0000313" key="9">
    <source>
        <dbReference type="Proteomes" id="UP000234329"/>
    </source>
</evidence>
<evidence type="ECO:0000256" key="5">
    <source>
        <dbReference type="ARBA" id="ARBA00023049"/>
    </source>
</evidence>
<dbReference type="Pfam" id="PF14464">
    <property type="entry name" value="Prok-JAB"/>
    <property type="match status" value="1"/>
</dbReference>
<dbReference type="GO" id="GO:0008237">
    <property type="term" value="F:metallopeptidase activity"/>
    <property type="evidence" value="ECO:0007669"/>
    <property type="project" value="UniProtKB-KW"/>
</dbReference>
<evidence type="ECO:0000259" key="7">
    <source>
        <dbReference type="Pfam" id="PF14464"/>
    </source>
</evidence>
<dbReference type="InterPro" id="IPR022499">
    <property type="entry name" value="PRTRC_protein-A"/>
</dbReference>
<dbReference type="NCBIfam" id="TIGR03735">
    <property type="entry name" value="PRTRC_A"/>
    <property type="match status" value="1"/>
</dbReference>
<dbReference type="GO" id="GO:0046872">
    <property type="term" value="F:metal ion binding"/>
    <property type="evidence" value="ECO:0007669"/>
    <property type="project" value="UniProtKB-KW"/>
</dbReference>
<evidence type="ECO:0000256" key="1">
    <source>
        <dbReference type="ARBA" id="ARBA00022670"/>
    </source>
</evidence>
<evidence type="ECO:0000256" key="3">
    <source>
        <dbReference type="ARBA" id="ARBA00022801"/>
    </source>
</evidence>
<accession>A0A2I1DIN5</accession>
<keyword evidence="9" id="KW-1185">Reference proteome</keyword>
<dbReference type="EMBL" id="MXAV01000052">
    <property type="protein sequence ID" value="PKY09728.1"/>
    <property type="molecule type" value="Genomic_DNA"/>
</dbReference>
<dbReference type="Proteomes" id="UP000234329">
    <property type="component" value="Unassembled WGS sequence"/>
</dbReference>
<feature type="domain" description="DUF2016" evidence="6">
    <location>
        <begin position="2"/>
        <end position="74"/>
    </location>
</feature>
<organism evidence="8 9">
    <name type="scientific">Acidithiobacillus marinus</name>
    <dbReference type="NCBI Taxonomy" id="187490"/>
    <lineage>
        <taxon>Bacteria</taxon>
        <taxon>Pseudomonadati</taxon>
        <taxon>Pseudomonadota</taxon>
        <taxon>Acidithiobacillia</taxon>
        <taxon>Acidithiobacillales</taxon>
        <taxon>Acidithiobacillaceae</taxon>
        <taxon>Acidithiobacillus</taxon>
    </lineage>
</organism>
<keyword evidence="1" id="KW-0645">Protease</keyword>
<keyword evidence="3" id="KW-0378">Hydrolase</keyword>
<gene>
    <name evidence="8" type="ORF">B1757_13450</name>
</gene>
<comment type="caution">
    <text evidence="8">The sequence shown here is derived from an EMBL/GenBank/DDBJ whole genome shotgun (WGS) entry which is preliminary data.</text>
</comment>
<evidence type="ECO:0000313" key="8">
    <source>
        <dbReference type="EMBL" id="PKY09728.1"/>
    </source>
</evidence>
<feature type="domain" description="JAB" evidence="7">
    <location>
        <begin position="79"/>
        <end position="174"/>
    </location>
</feature>
<dbReference type="Pfam" id="PF09436">
    <property type="entry name" value="DUF2016"/>
    <property type="match status" value="1"/>
</dbReference>
<reference evidence="8 9" key="1">
    <citation type="submission" date="2017-03" db="EMBL/GenBank/DDBJ databases">
        <title>Draft genime sequence of the acidophilic sulfur-oxidizing bacterium Acidithiobacillus sp. SH, isolated from seawater.</title>
        <authorList>
            <person name="Sharmin S."/>
            <person name="Tokuhisa M."/>
            <person name="Kanao T."/>
            <person name="Kamimura K."/>
        </authorList>
    </citation>
    <scope>NUCLEOTIDE SEQUENCE [LARGE SCALE GENOMIC DNA]</scope>
    <source>
        <strain evidence="8 9">SH</strain>
    </source>
</reference>
<dbReference type="InterPro" id="IPR018560">
    <property type="entry name" value="DUF2016"/>
</dbReference>
<dbReference type="AlphaFoldDB" id="A0A2I1DIN5"/>
<dbReference type="GO" id="GO:0006508">
    <property type="term" value="P:proteolysis"/>
    <property type="evidence" value="ECO:0007669"/>
    <property type="project" value="UniProtKB-KW"/>
</dbReference>
<evidence type="ECO:0008006" key="10">
    <source>
        <dbReference type="Google" id="ProtNLM"/>
    </source>
</evidence>
<dbReference type="RefSeq" id="WP_101538817.1">
    <property type="nucleotide sequence ID" value="NZ_MXAV01000052.1"/>
</dbReference>
<evidence type="ECO:0000256" key="4">
    <source>
        <dbReference type="ARBA" id="ARBA00022833"/>
    </source>
</evidence>